<dbReference type="Pfam" id="PF00672">
    <property type="entry name" value="HAMP"/>
    <property type="match status" value="1"/>
</dbReference>
<dbReference type="Proteomes" id="UP000239936">
    <property type="component" value="Unassembled WGS sequence"/>
</dbReference>
<dbReference type="Gene3D" id="6.10.340.10">
    <property type="match status" value="1"/>
</dbReference>
<dbReference type="GO" id="GO:0007165">
    <property type="term" value="P:signal transduction"/>
    <property type="evidence" value="ECO:0007669"/>
    <property type="project" value="InterPro"/>
</dbReference>
<comment type="caution">
    <text evidence="7">The sequence shown here is derived from an EMBL/GenBank/DDBJ whole genome shotgun (WGS) entry which is preliminary data.</text>
</comment>
<keyword evidence="4 5" id="KW-0472">Membrane</keyword>
<keyword evidence="8" id="KW-1185">Reference proteome</keyword>
<organism evidence="7 8">
    <name type="scientific">Chromatium okenii</name>
    <dbReference type="NCBI Taxonomy" id="61644"/>
    <lineage>
        <taxon>Bacteria</taxon>
        <taxon>Pseudomonadati</taxon>
        <taxon>Pseudomonadota</taxon>
        <taxon>Gammaproteobacteria</taxon>
        <taxon>Chromatiales</taxon>
        <taxon>Chromatiaceae</taxon>
        <taxon>Chromatium</taxon>
    </lineage>
</organism>
<accession>A0A2S7XUB3</accession>
<evidence type="ECO:0000256" key="2">
    <source>
        <dbReference type="ARBA" id="ARBA00022692"/>
    </source>
</evidence>
<evidence type="ECO:0000313" key="7">
    <source>
        <dbReference type="EMBL" id="PQJ97078.1"/>
    </source>
</evidence>
<evidence type="ECO:0000256" key="1">
    <source>
        <dbReference type="ARBA" id="ARBA00004141"/>
    </source>
</evidence>
<reference evidence="7 8" key="1">
    <citation type="submission" date="2018-01" db="EMBL/GenBank/DDBJ databases">
        <title>The complete genome sequence of Chromatium okenii LaCa, a purple sulfur bacterium with a turbulent life.</title>
        <authorList>
            <person name="Luedin S.M."/>
            <person name="Liechti N."/>
            <person name="Storelli N."/>
            <person name="Danza F."/>
            <person name="Wittwer M."/>
            <person name="Pothier J.F."/>
            <person name="Tonolla M.A."/>
        </authorList>
    </citation>
    <scope>NUCLEOTIDE SEQUENCE [LARGE SCALE GENOMIC DNA]</scope>
    <source>
        <strain evidence="7 8">LaCa</strain>
    </source>
</reference>
<dbReference type="SMART" id="SM00304">
    <property type="entry name" value="HAMP"/>
    <property type="match status" value="1"/>
</dbReference>
<dbReference type="PANTHER" id="PTHR32089:SF119">
    <property type="entry name" value="METHYL-ACCEPTING CHEMOTAXIS PROTEIN CTPL"/>
    <property type="match status" value="1"/>
</dbReference>
<proteinExistence type="predicted"/>
<dbReference type="PROSITE" id="PS50885">
    <property type="entry name" value="HAMP"/>
    <property type="match status" value="1"/>
</dbReference>
<comment type="subcellular location">
    <subcellularLocation>
        <location evidence="1">Membrane</location>
        <topology evidence="1">Multi-pass membrane protein</topology>
    </subcellularLocation>
</comment>
<dbReference type="CDD" id="cd06225">
    <property type="entry name" value="HAMP"/>
    <property type="match status" value="1"/>
</dbReference>
<evidence type="ECO:0000256" key="3">
    <source>
        <dbReference type="ARBA" id="ARBA00022989"/>
    </source>
</evidence>
<dbReference type="OrthoDB" id="9781845at2"/>
<dbReference type="SUPFAM" id="SSF158472">
    <property type="entry name" value="HAMP domain-like"/>
    <property type="match status" value="1"/>
</dbReference>
<dbReference type="GO" id="GO:0016020">
    <property type="term" value="C:membrane"/>
    <property type="evidence" value="ECO:0007669"/>
    <property type="project" value="UniProtKB-SubCell"/>
</dbReference>
<keyword evidence="2 5" id="KW-0812">Transmembrane</keyword>
<protein>
    <recommendedName>
        <fullName evidence="6">HAMP domain-containing protein</fullName>
    </recommendedName>
</protein>
<dbReference type="EMBL" id="PPGH01000018">
    <property type="protein sequence ID" value="PQJ97078.1"/>
    <property type="molecule type" value="Genomic_DNA"/>
</dbReference>
<evidence type="ECO:0000256" key="4">
    <source>
        <dbReference type="ARBA" id="ARBA00023136"/>
    </source>
</evidence>
<evidence type="ECO:0000313" key="8">
    <source>
        <dbReference type="Proteomes" id="UP000239936"/>
    </source>
</evidence>
<evidence type="ECO:0000256" key="5">
    <source>
        <dbReference type="SAM" id="Phobius"/>
    </source>
</evidence>
<sequence length="131" mass="14947">MHAKQQFDHLTTLLNFSIPLYIFVLSVILLSIAQSITKPLNQLIIAMTELSKGEGNLSQRLRITGRHELAQMAQVFNNFTQSIQHLIGQMHHHSSHAVSALFIWKLIQKKRSNMSGKPPIKWRQSLLPASR</sequence>
<dbReference type="PANTHER" id="PTHR32089">
    <property type="entry name" value="METHYL-ACCEPTING CHEMOTAXIS PROTEIN MCPB"/>
    <property type="match status" value="1"/>
</dbReference>
<feature type="transmembrane region" description="Helical" evidence="5">
    <location>
        <begin position="12"/>
        <end position="33"/>
    </location>
</feature>
<feature type="domain" description="HAMP" evidence="6">
    <location>
        <begin position="34"/>
        <end position="88"/>
    </location>
</feature>
<gene>
    <name evidence="7" type="ORF">CXB77_03620</name>
</gene>
<keyword evidence="3 5" id="KW-1133">Transmembrane helix</keyword>
<evidence type="ECO:0000259" key="6">
    <source>
        <dbReference type="PROSITE" id="PS50885"/>
    </source>
</evidence>
<dbReference type="InterPro" id="IPR003660">
    <property type="entry name" value="HAMP_dom"/>
</dbReference>
<dbReference type="AlphaFoldDB" id="A0A2S7XUB3"/>
<name>A0A2S7XUB3_9GAMM</name>